<comment type="caution">
    <text evidence="1">The sequence shown here is derived from an EMBL/GenBank/DDBJ whole genome shotgun (WGS) entry which is preliminary data.</text>
</comment>
<dbReference type="Proteomes" id="UP001163321">
    <property type="component" value="Chromosome 6"/>
</dbReference>
<keyword evidence="2" id="KW-1185">Reference proteome</keyword>
<sequence length="64" mass="7069">MPAEEGVELSKCLRTTNQKKKKNVSKFIDTGCSLNSISEELAEALNISVHEDVNDTIEVDLSFV</sequence>
<protein>
    <submittedName>
        <fullName evidence="1">Uncharacterized protein</fullName>
    </submittedName>
</protein>
<evidence type="ECO:0000313" key="2">
    <source>
        <dbReference type="Proteomes" id="UP001163321"/>
    </source>
</evidence>
<organism evidence="1 2">
    <name type="scientific">Peronosclerospora sorghi</name>
    <dbReference type="NCBI Taxonomy" id="230839"/>
    <lineage>
        <taxon>Eukaryota</taxon>
        <taxon>Sar</taxon>
        <taxon>Stramenopiles</taxon>
        <taxon>Oomycota</taxon>
        <taxon>Peronosporomycetes</taxon>
        <taxon>Peronosporales</taxon>
        <taxon>Peronosporaceae</taxon>
        <taxon>Peronosclerospora</taxon>
    </lineage>
</organism>
<gene>
    <name evidence="1" type="ORF">PsorP6_010880</name>
</gene>
<name>A0ACC0VYF3_9STRA</name>
<proteinExistence type="predicted"/>
<evidence type="ECO:0000313" key="1">
    <source>
        <dbReference type="EMBL" id="KAI9910491.1"/>
    </source>
</evidence>
<dbReference type="EMBL" id="CM047585">
    <property type="protein sequence ID" value="KAI9910491.1"/>
    <property type="molecule type" value="Genomic_DNA"/>
</dbReference>
<accession>A0ACC0VYF3</accession>
<reference evidence="1 2" key="1">
    <citation type="journal article" date="2022" name="bioRxiv">
        <title>The genome of the oomycete Peronosclerospora sorghi, a cosmopolitan pathogen of maize and sorghum, is inflated with dispersed pseudogenes.</title>
        <authorList>
            <person name="Fletcher K."/>
            <person name="Martin F."/>
            <person name="Isakeit T."/>
            <person name="Cavanaugh K."/>
            <person name="Magill C."/>
            <person name="Michelmore R."/>
        </authorList>
    </citation>
    <scope>NUCLEOTIDE SEQUENCE [LARGE SCALE GENOMIC DNA]</scope>
    <source>
        <strain evidence="1">P6</strain>
    </source>
</reference>